<dbReference type="HOGENOM" id="CLU_120987_0_0_10"/>
<sequence>MKIKIPNAQIQELLSGKRYNYLKYATQIMNLANQNAQGTRAKVVGQMSDLIQQFEGTTLADWEKWYLESYPTAIDDASDKVWEMIKAFQEGIKKIDRDTVRQWVEELVIVKTFAGLKFQQAILKAVAAKYNKQYRLATPEEESRGIDGIIGDMGVSIKPITYKTKFGLNEMIDVPIIFYNKKKSEIVVEFDLPQLENG</sequence>
<protein>
    <submittedName>
        <fullName evidence="1">Restriction endonuclease, type II, MjaI</fullName>
    </submittedName>
</protein>
<dbReference type="GO" id="GO:0009036">
    <property type="term" value="F:type II site-specific deoxyribonuclease activity"/>
    <property type="evidence" value="ECO:0007669"/>
    <property type="project" value="InterPro"/>
</dbReference>
<dbReference type="AlphaFoldDB" id="H1YBH2"/>
<evidence type="ECO:0000313" key="1">
    <source>
        <dbReference type="EMBL" id="EHQ25043.1"/>
    </source>
</evidence>
<proteinExistence type="predicted"/>
<dbReference type="GO" id="GO:0003677">
    <property type="term" value="F:DNA binding"/>
    <property type="evidence" value="ECO:0007669"/>
    <property type="project" value="InterPro"/>
</dbReference>
<keyword evidence="2" id="KW-1185">Reference proteome</keyword>
<accession>H1YBH2</accession>
<evidence type="ECO:0000313" key="2">
    <source>
        <dbReference type="Proteomes" id="UP000002774"/>
    </source>
</evidence>
<dbReference type="InterPro" id="IPR019068">
    <property type="entry name" value="Restrct_endonuc_II_MjaI"/>
</dbReference>
<dbReference type="RefSeq" id="WP_008504666.1">
    <property type="nucleotide sequence ID" value="NZ_CM001403.1"/>
</dbReference>
<dbReference type="EMBL" id="CM001403">
    <property type="protein sequence ID" value="EHQ25043.1"/>
    <property type="molecule type" value="Genomic_DNA"/>
</dbReference>
<keyword evidence="1" id="KW-0255">Endonuclease</keyword>
<keyword evidence="1" id="KW-0540">Nuclease</keyword>
<dbReference type="STRING" id="714943.Mucpa_0862"/>
<dbReference type="Proteomes" id="UP000002774">
    <property type="component" value="Chromosome"/>
</dbReference>
<organism evidence="1 2">
    <name type="scientific">Mucilaginibacter paludis DSM 18603</name>
    <dbReference type="NCBI Taxonomy" id="714943"/>
    <lineage>
        <taxon>Bacteria</taxon>
        <taxon>Pseudomonadati</taxon>
        <taxon>Bacteroidota</taxon>
        <taxon>Sphingobacteriia</taxon>
        <taxon>Sphingobacteriales</taxon>
        <taxon>Sphingobacteriaceae</taxon>
        <taxon>Mucilaginibacter</taxon>
    </lineage>
</organism>
<dbReference type="eggNOG" id="ENOG5032Q45">
    <property type="taxonomic scope" value="Bacteria"/>
</dbReference>
<name>H1YBH2_9SPHI</name>
<reference evidence="1" key="1">
    <citation type="submission" date="2011-09" db="EMBL/GenBank/DDBJ databases">
        <title>The permanent draft genome of Mucilaginibacter paludis DSM 18603.</title>
        <authorList>
            <consortium name="US DOE Joint Genome Institute (JGI-PGF)"/>
            <person name="Lucas S."/>
            <person name="Han J."/>
            <person name="Lapidus A."/>
            <person name="Bruce D."/>
            <person name="Goodwin L."/>
            <person name="Pitluck S."/>
            <person name="Peters L."/>
            <person name="Kyrpides N."/>
            <person name="Mavromatis K."/>
            <person name="Ivanova N."/>
            <person name="Mikhailova N."/>
            <person name="Held B."/>
            <person name="Detter J.C."/>
            <person name="Tapia R."/>
            <person name="Han C."/>
            <person name="Land M."/>
            <person name="Hauser L."/>
            <person name="Markowitz V."/>
            <person name="Cheng J.-F."/>
            <person name="Hugenholtz P."/>
            <person name="Woyke T."/>
            <person name="Wu D."/>
            <person name="Tindall B."/>
            <person name="Brambilla E."/>
            <person name="Klenk H.-P."/>
            <person name="Eisen J.A."/>
        </authorList>
    </citation>
    <scope>NUCLEOTIDE SEQUENCE [LARGE SCALE GENOMIC DNA]</scope>
    <source>
        <strain evidence="1">DSM 18603</strain>
    </source>
</reference>
<keyword evidence="1" id="KW-0378">Hydrolase</keyword>
<dbReference type="GO" id="GO:0009307">
    <property type="term" value="P:DNA restriction-modification system"/>
    <property type="evidence" value="ECO:0007669"/>
    <property type="project" value="InterPro"/>
</dbReference>
<gene>
    <name evidence="1" type="ORF">Mucpa_0862</name>
</gene>
<dbReference type="OrthoDB" id="1708084at2"/>
<dbReference type="Pfam" id="PF09568">
    <property type="entry name" value="RE_MjaI"/>
    <property type="match status" value="1"/>
</dbReference>